<evidence type="ECO:0000256" key="1">
    <source>
        <dbReference type="ARBA" id="ARBA00010605"/>
    </source>
</evidence>
<dbReference type="PATRIC" id="fig|2754.20.peg.1665"/>
<keyword evidence="2 7" id="KW-0699">rRNA-binding</keyword>
<dbReference type="AlphaFoldDB" id="A0A073ITJ6"/>
<sequence>MKVILKQDVAKVGKKGDLLEVSDGYGRNFLIGRGLAEEGTPGRLREYQELQKTQKLRDEKLRRAAEEARKKLAGKLVSVKASAGEGGKLFGSVTSAQIADALAVQYGADIDKKDIKIDEAVKQSGSYPFKIKLYPGVEAEMTLRVETE</sequence>
<evidence type="ECO:0000256" key="2">
    <source>
        <dbReference type="ARBA" id="ARBA00022730"/>
    </source>
</evidence>
<evidence type="ECO:0000256" key="4">
    <source>
        <dbReference type="ARBA" id="ARBA00022980"/>
    </source>
</evidence>
<dbReference type="OrthoDB" id="9788336at2"/>
<dbReference type="eggNOG" id="COG0359">
    <property type="taxonomic scope" value="Bacteria"/>
</dbReference>
<reference evidence="9 10" key="1">
    <citation type="submission" date="2014-04" db="EMBL/GenBank/DDBJ databases">
        <title>Draft Genome Sequence of Synergistes jonesii.</title>
        <authorList>
            <person name="Coil D.A."/>
            <person name="Eisen J.A."/>
            <person name="Holland-Moritz H.E."/>
        </authorList>
    </citation>
    <scope>NUCLEOTIDE SEQUENCE [LARGE SCALE GENOMIC DNA]</scope>
    <source>
        <strain evidence="9 10">78-1</strain>
    </source>
</reference>
<dbReference type="InterPro" id="IPR036791">
    <property type="entry name" value="Ribosomal_bL9_C_sf"/>
</dbReference>
<proteinExistence type="inferred from homology"/>
<dbReference type="InterPro" id="IPR020594">
    <property type="entry name" value="Ribosomal_bL9_bac/chp"/>
</dbReference>
<keyword evidence="4 7" id="KW-0689">Ribosomal protein</keyword>
<dbReference type="InterPro" id="IPR020069">
    <property type="entry name" value="Ribosomal_bL9_C"/>
</dbReference>
<dbReference type="GO" id="GO:1990904">
    <property type="term" value="C:ribonucleoprotein complex"/>
    <property type="evidence" value="ECO:0007669"/>
    <property type="project" value="UniProtKB-KW"/>
</dbReference>
<dbReference type="HAMAP" id="MF_00503">
    <property type="entry name" value="Ribosomal_bL9"/>
    <property type="match status" value="1"/>
</dbReference>
<comment type="similarity">
    <text evidence="1 7">Belongs to the bacterial ribosomal protein bL9 family.</text>
</comment>
<evidence type="ECO:0000256" key="3">
    <source>
        <dbReference type="ARBA" id="ARBA00022884"/>
    </source>
</evidence>
<evidence type="ECO:0000313" key="10">
    <source>
        <dbReference type="Proteomes" id="UP000027665"/>
    </source>
</evidence>
<gene>
    <name evidence="7" type="primary">rplI</name>
    <name evidence="9" type="ORF">EH55_01095</name>
</gene>
<dbReference type="Pfam" id="PF03948">
    <property type="entry name" value="Ribosomal_L9_C"/>
    <property type="match status" value="1"/>
</dbReference>
<dbReference type="GO" id="GO:0006412">
    <property type="term" value="P:translation"/>
    <property type="evidence" value="ECO:0007669"/>
    <property type="project" value="UniProtKB-UniRule"/>
</dbReference>
<dbReference type="Pfam" id="PF01281">
    <property type="entry name" value="Ribosomal_L9_N"/>
    <property type="match status" value="1"/>
</dbReference>
<comment type="function">
    <text evidence="7">Binds to the 23S rRNA.</text>
</comment>
<evidence type="ECO:0000256" key="6">
    <source>
        <dbReference type="ARBA" id="ARBA00035292"/>
    </source>
</evidence>
<dbReference type="RefSeq" id="WP_037975108.1">
    <property type="nucleotide sequence ID" value="NZ_CAMETI010000011.1"/>
</dbReference>
<dbReference type="SUPFAM" id="SSF55658">
    <property type="entry name" value="L9 N-domain-like"/>
    <property type="match status" value="1"/>
</dbReference>
<keyword evidence="5 7" id="KW-0687">Ribonucleoprotein</keyword>
<organism evidence="9 10">
    <name type="scientific">Synergistes jonesii</name>
    <dbReference type="NCBI Taxonomy" id="2754"/>
    <lineage>
        <taxon>Bacteria</taxon>
        <taxon>Thermotogati</taxon>
        <taxon>Synergistota</taxon>
        <taxon>Synergistia</taxon>
        <taxon>Synergistales</taxon>
        <taxon>Synergistaceae</taxon>
        <taxon>Synergistes</taxon>
    </lineage>
</organism>
<dbReference type="Gene3D" id="3.40.5.10">
    <property type="entry name" value="Ribosomal protein L9, N-terminal domain"/>
    <property type="match status" value="1"/>
</dbReference>
<dbReference type="InterPro" id="IPR000244">
    <property type="entry name" value="Ribosomal_bL9"/>
</dbReference>
<dbReference type="InterPro" id="IPR020070">
    <property type="entry name" value="Ribosomal_bL9_N"/>
</dbReference>
<dbReference type="EMBL" id="JMKI01000016">
    <property type="protein sequence ID" value="KEJ92806.1"/>
    <property type="molecule type" value="Genomic_DNA"/>
</dbReference>
<feature type="domain" description="Ribosomal protein L9" evidence="8">
    <location>
        <begin position="13"/>
        <end position="40"/>
    </location>
</feature>
<accession>A0A073ITJ6</accession>
<evidence type="ECO:0000256" key="7">
    <source>
        <dbReference type="HAMAP-Rule" id="MF_00503"/>
    </source>
</evidence>
<evidence type="ECO:0000313" key="9">
    <source>
        <dbReference type="EMBL" id="KEJ92806.1"/>
    </source>
</evidence>
<dbReference type="GO" id="GO:0019843">
    <property type="term" value="F:rRNA binding"/>
    <property type="evidence" value="ECO:0007669"/>
    <property type="project" value="UniProtKB-UniRule"/>
</dbReference>
<dbReference type="GO" id="GO:0003735">
    <property type="term" value="F:structural constituent of ribosome"/>
    <property type="evidence" value="ECO:0007669"/>
    <property type="project" value="InterPro"/>
</dbReference>
<comment type="caution">
    <text evidence="9">The sequence shown here is derived from an EMBL/GenBank/DDBJ whole genome shotgun (WGS) entry which is preliminary data.</text>
</comment>
<protein>
    <recommendedName>
        <fullName evidence="6 7">Large ribosomal subunit protein bL9</fullName>
    </recommendedName>
</protein>
<dbReference type="PANTHER" id="PTHR21368">
    <property type="entry name" value="50S RIBOSOMAL PROTEIN L9"/>
    <property type="match status" value="1"/>
</dbReference>
<evidence type="ECO:0000259" key="8">
    <source>
        <dbReference type="PROSITE" id="PS00651"/>
    </source>
</evidence>
<name>A0A073ITJ6_9BACT</name>
<dbReference type="Proteomes" id="UP000027665">
    <property type="component" value="Unassembled WGS sequence"/>
</dbReference>
<evidence type="ECO:0000256" key="5">
    <source>
        <dbReference type="ARBA" id="ARBA00023274"/>
    </source>
</evidence>
<dbReference type="Gene3D" id="3.10.430.100">
    <property type="entry name" value="Ribosomal protein L9, C-terminal domain"/>
    <property type="match status" value="1"/>
</dbReference>
<dbReference type="STRING" id="2754.EH55_01095"/>
<keyword evidence="10" id="KW-1185">Reference proteome</keyword>
<dbReference type="InterPro" id="IPR009027">
    <property type="entry name" value="Ribosomal_bL9/RNase_H1_N"/>
</dbReference>
<dbReference type="PROSITE" id="PS00651">
    <property type="entry name" value="RIBOSOMAL_L9"/>
    <property type="match status" value="1"/>
</dbReference>
<dbReference type="InterPro" id="IPR036935">
    <property type="entry name" value="Ribosomal_bL9_N_sf"/>
</dbReference>
<dbReference type="NCBIfam" id="TIGR00158">
    <property type="entry name" value="L9"/>
    <property type="match status" value="1"/>
</dbReference>
<dbReference type="GeneID" id="90983138"/>
<dbReference type="SUPFAM" id="SSF55653">
    <property type="entry name" value="Ribosomal protein L9 C-domain"/>
    <property type="match status" value="1"/>
</dbReference>
<dbReference type="GO" id="GO:0005840">
    <property type="term" value="C:ribosome"/>
    <property type="evidence" value="ECO:0007669"/>
    <property type="project" value="UniProtKB-KW"/>
</dbReference>
<keyword evidence="3 7" id="KW-0694">RNA-binding</keyword>